<accession>A0AAN0WAS4</accession>
<evidence type="ECO:0000313" key="1">
    <source>
        <dbReference type="EMBL" id="AJO21451.1"/>
    </source>
</evidence>
<dbReference type="AlphaFoldDB" id="A0AAN0WAS4"/>
<evidence type="ECO:0000313" key="2">
    <source>
        <dbReference type="Proteomes" id="UP000032024"/>
    </source>
</evidence>
<keyword evidence="2" id="KW-1185">Reference proteome</keyword>
<dbReference type="EMBL" id="CP010525">
    <property type="protein sequence ID" value="AJO21451.1"/>
    <property type="molecule type" value="Genomic_DNA"/>
</dbReference>
<dbReference type="Proteomes" id="UP000032024">
    <property type="component" value="Chromosome"/>
</dbReference>
<name>A0AAN0WAS4_HEYCO</name>
<protein>
    <submittedName>
        <fullName evidence="1">Uncharacterized protein</fullName>
    </submittedName>
</protein>
<proteinExistence type="predicted"/>
<sequence>MIRKRGDAAMMTAAIPTLKRRSIGLNVFHLDFTLESPSN</sequence>
<organism evidence="1 2">
    <name type="scientific">Heyndrickxia coagulans</name>
    <name type="common">Weizmannia coagulans</name>
    <dbReference type="NCBI Taxonomy" id="1398"/>
    <lineage>
        <taxon>Bacteria</taxon>
        <taxon>Bacillati</taxon>
        <taxon>Bacillota</taxon>
        <taxon>Bacilli</taxon>
        <taxon>Bacillales</taxon>
        <taxon>Bacillaceae</taxon>
        <taxon>Heyndrickxia</taxon>
    </lineage>
</organism>
<gene>
    <name evidence="1" type="ORF">SB48_HM08orf01006</name>
</gene>
<reference evidence="2" key="1">
    <citation type="submission" date="2015-01" db="EMBL/GenBank/DDBJ databases">
        <title>Comparative genome analysis of Bacillus coagulans HM-08, Clostridium butyricum HM-68, Bacillus subtilis HM-66 and Bacillus paralicheniformis BL-09.</title>
        <authorList>
            <person name="Zhang H."/>
        </authorList>
    </citation>
    <scope>NUCLEOTIDE SEQUENCE [LARGE SCALE GENOMIC DNA]</scope>
    <source>
        <strain evidence="2">HM-08</strain>
    </source>
</reference>